<sequence length="1359" mass="152687">MTRQRTTFECIAKLEALGSRGWLIRRALSSVLLHLIAVNSNLIEFGVVAALPYSQMAEDGLRIGGLSSGLAVVLNDEEKGGSSQKNRLVSYCSDFGDQSVERTLEHIFDLPYKTINPLTSPIDSSFVRSIIRNEFLKCHMTLDTGVRNSDGAFTAGDGCGHLVAIEESNICGDIRVVKPPLLLESHAMFSSARANFCVWKGKWMYEVILETSGIQQLGWATVSCPFSDRMGVGDADDSYAYDGKRERKWNKEAEPYGQSWVVGDVIGCCIDLDRDEISFYRNGFPLGVAFSGIRKMVPGLGYYPAISLSQGERSEINFGGRPFQFPIDGFVPIQSPPSTSYVATKLLNCLSRLLEMQRVARSKISSVEKLRRLKRFVPVEELFHPVSDGICEEFFSALDAVEGSTEYMGWGPLLSLLMEAFGAHPPHDYASLDRVIDLLLGFQSSTPMFEHIMNALSCGCKTASLVLTECPYSGSYPYLALACHILRRHELMVLWWKSLDFEFLFEGFLSRKAPNEQDLHRLMPSVCWPGSCEDISHENSMMLTTTALSEAVCKIEEKHRDLCCLVMQFIPPTMPPQLPGSVFRTFLQNLLLKNRGADRNLPPPGVSSNSVLVSLFTVILHFLSEGFSMGDLSGWMKACGTNVGHDVGFLHRGGQQSFPLGLFLKDDPHRVDISRFGGSFSHLAKCHPVSDDQEAELIRWEEGCMDEEETRVTHSSRQKPCCCSGYDVDFSRISQKQISYRAKGSQGHSSSIPERSAHVATECSTGNLNEITEKPSTSDQSESEFGYWRVQQMRIMPMESNLSSATLKEEELLDAMLLLYHLGLAPNFKQASSYMSRQSQSISLLEETDRQIRERACGEQLKRLKEARGVYREEVMDCVRNCAWPIPTPTLNGKMIPVNNLLYGVNGVQSCLYRISLFSQWKQRGMYAACMWIVQLLLVVSKVDSVFLYIPEFYLETLVDCFHVLRKSDPPFVPASILIKQGLASFVTFVVTHFNDPRISSAELRDLLLQSISVLVQYKEFLAAFENNEAATQEMPKALLSAFDNRSWIPVTNILLRLCKGSGFGSSRHGESSSSSFVFQRLLREACVLDEELFSSFLNRLFNTLSWAMTEFSVSVREMQEKYKVLEFQQRKCSFIFDLSCNLARVLEFCTREIPQAFLSGADTNLRRLTEFIVFILSQVNSSDDPEFFEPSLRRHGQSPERVNRGMILAPLAGMILNLMDARPETECSEQNDVVGVFASMDCPETVLCGFQCLLEYNWAGSFRGDAYATKLRQLEQLSALLIRQTKLRQIERVKFEGDVDFNDSECCICYACEADAQFVPCSHTSCFGCISRHLLNCERCFFCNATVLEVVKTGLRKA</sequence>
<protein>
    <submittedName>
        <fullName evidence="1">Uncharacterized protein</fullName>
    </submittedName>
</protein>
<gene>
    <name evidence="1" type="ORF">RHMOL_Rhmol10G0228400</name>
</gene>
<comment type="caution">
    <text evidence="1">The sequence shown here is derived from an EMBL/GenBank/DDBJ whole genome shotgun (WGS) entry which is preliminary data.</text>
</comment>
<accession>A0ACC0M4Z2</accession>
<evidence type="ECO:0000313" key="1">
    <source>
        <dbReference type="EMBL" id="KAI8536081.1"/>
    </source>
</evidence>
<dbReference type="Proteomes" id="UP001062846">
    <property type="component" value="Chromosome 10"/>
</dbReference>
<proteinExistence type="predicted"/>
<reference evidence="1" key="1">
    <citation type="submission" date="2022-02" db="EMBL/GenBank/DDBJ databases">
        <title>Plant Genome Project.</title>
        <authorList>
            <person name="Zhang R.-G."/>
        </authorList>
    </citation>
    <scope>NUCLEOTIDE SEQUENCE</scope>
    <source>
        <strain evidence="1">AT1</strain>
    </source>
</reference>
<name>A0ACC0M4Z2_RHOML</name>
<keyword evidence="2" id="KW-1185">Reference proteome</keyword>
<evidence type="ECO:0000313" key="2">
    <source>
        <dbReference type="Proteomes" id="UP001062846"/>
    </source>
</evidence>
<organism evidence="1 2">
    <name type="scientific">Rhododendron molle</name>
    <name type="common">Chinese azalea</name>
    <name type="synonym">Azalea mollis</name>
    <dbReference type="NCBI Taxonomy" id="49168"/>
    <lineage>
        <taxon>Eukaryota</taxon>
        <taxon>Viridiplantae</taxon>
        <taxon>Streptophyta</taxon>
        <taxon>Embryophyta</taxon>
        <taxon>Tracheophyta</taxon>
        <taxon>Spermatophyta</taxon>
        <taxon>Magnoliopsida</taxon>
        <taxon>eudicotyledons</taxon>
        <taxon>Gunneridae</taxon>
        <taxon>Pentapetalae</taxon>
        <taxon>asterids</taxon>
        <taxon>Ericales</taxon>
        <taxon>Ericaceae</taxon>
        <taxon>Ericoideae</taxon>
        <taxon>Rhodoreae</taxon>
        <taxon>Rhododendron</taxon>
    </lineage>
</organism>
<dbReference type="EMBL" id="CM046397">
    <property type="protein sequence ID" value="KAI8536081.1"/>
    <property type="molecule type" value="Genomic_DNA"/>
</dbReference>